<dbReference type="PANTHER" id="PTHR30486:SF6">
    <property type="entry name" value="TYPE IV PILUS RETRACTATION ATPASE PILT"/>
    <property type="match status" value="1"/>
</dbReference>
<organism evidence="3 4">
    <name type="scientific">Candidatus Terasakiella magnetica</name>
    <dbReference type="NCBI Taxonomy" id="1867952"/>
    <lineage>
        <taxon>Bacteria</taxon>
        <taxon>Pseudomonadati</taxon>
        <taxon>Pseudomonadota</taxon>
        <taxon>Alphaproteobacteria</taxon>
        <taxon>Rhodospirillales</taxon>
        <taxon>Terasakiellaceae</taxon>
        <taxon>Terasakiella</taxon>
    </lineage>
</organism>
<dbReference type="EMBL" id="FLYE01000047">
    <property type="protein sequence ID" value="SCA58133.1"/>
    <property type="molecule type" value="Genomic_DNA"/>
</dbReference>
<dbReference type="Proteomes" id="UP000231658">
    <property type="component" value="Unassembled WGS sequence"/>
</dbReference>
<evidence type="ECO:0000313" key="4">
    <source>
        <dbReference type="Proteomes" id="UP000231658"/>
    </source>
</evidence>
<dbReference type="AlphaFoldDB" id="A0A1C3RLM1"/>
<name>A0A1C3RLM1_9PROT</name>
<reference evidence="3 4" key="1">
    <citation type="submission" date="2016-07" db="EMBL/GenBank/DDBJ databases">
        <authorList>
            <person name="Lefevre C.T."/>
        </authorList>
    </citation>
    <scope>NUCLEOTIDE SEQUENCE [LARGE SCALE GENOMIC DNA]</scope>
    <source>
        <strain evidence="3">PR1</strain>
    </source>
</reference>
<dbReference type="Gene3D" id="3.30.450.90">
    <property type="match status" value="1"/>
</dbReference>
<sequence length="381" mass="43068">MACKVRLLIMLDSNSNFCNLRDNELKPLHPYLYCNEGDKFWEISEININEFGEVWVDRWGQQYQERVVDNNLSQMKIHDMMAGIATFNDLPFDTLNNQVVATQIPGGHRFQGTFGGSVINKVAISIRIKRPFVATFEDFGVTPEQIRIIMDVLARGGNIYVVGGTSTGKTTFLKILLHLLDPRLRLILIEDTAELEAPHLNQVRHIAKRFDTGTGLGYDRKMDTVIRENPDALGVGELSIFNAFPSFNIMNLGNESFYSTAHANNPLEFLDGFRTRVMLDGHNASGVVEGLVRRLDLIIQLGRDGEKRVIKDLVDPEDLPWRSLVGGEDIDNANDNRLERIHNPFVKRNLKGLYKKPNYQSQFGDGGLMEDEKLFLASQTG</sequence>
<dbReference type="Pfam" id="PF00437">
    <property type="entry name" value="T2SSE"/>
    <property type="match status" value="1"/>
</dbReference>
<gene>
    <name evidence="3" type="ORF">MTBPR1_80187</name>
</gene>
<evidence type="ECO:0000313" key="3">
    <source>
        <dbReference type="EMBL" id="SCA58133.1"/>
    </source>
</evidence>
<dbReference type="Gene3D" id="3.40.50.300">
    <property type="entry name" value="P-loop containing nucleotide triphosphate hydrolases"/>
    <property type="match status" value="1"/>
</dbReference>
<keyword evidence="4" id="KW-1185">Reference proteome</keyword>
<dbReference type="STRING" id="1867952.MTBPR1_80187"/>
<accession>A0A1C3RLM1</accession>
<evidence type="ECO:0000256" key="1">
    <source>
        <dbReference type="ARBA" id="ARBA00006611"/>
    </source>
</evidence>
<dbReference type="OrthoDB" id="9810761at2"/>
<dbReference type="InterPro" id="IPR001482">
    <property type="entry name" value="T2SS/T4SS_dom"/>
</dbReference>
<proteinExistence type="inferred from homology"/>
<dbReference type="PANTHER" id="PTHR30486">
    <property type="entry name" value="TWITCHING MOTILITY PROTEIN PILT"/>
    <property type="match status" value="1"/>
</dbReference>
<feature type="domain" description="Bacterial type II secretion system protein E" evidence="2">
    <location>
        <begin position="122"/>
        <end position="269"/>
    </location>
</feature>
<comment type="similarity">
    <text evidence="1">Belongs to the GSP E family.</text>
</comment>
<dbReference type="InterPro" id="IPR050921">
    <property type="entry name" value="T4SS_GSP_E_ATPase"/>
</dbReference>
<evidence type="ECO:0000259" key="2">
    <source>
        <dbReference type="Pfam" id="PF00437"/>
    </source>
</evidence>
<dbReference type="SUPFAM" id="SSF52540">
    <property type="entry name" value="P-loop containing nucleoside triphosphate hydrolases"/>
    <property type="match status" value="1"/>
</dbReference>
<dbReference type="GO" id="GO:0016887">
    <property type="term" value="F:ATP hydrolysis activity"/>
    <property type="evidence" value="ECO:0007669"/>
    <property type="project" value="InterPro"/>
</dbReference>
<dbReference type="InterPro" id="IPR027417">
    <property type="entry name" value="P-loop_NTPase"/>
</dbReference>
<protein>
    <recommendedName>
        <fullName evidence="2">Bacterial type II secretion system protein E domain-containing protein</fullName>
    </recommendedName>
</protein>